<name>A0A516SCN4_9NEIS</name>
<keyword evidence="1" id="KW-0812">Transmembrane</keyword>
<sequence length="194" mass="21734">MLQEALAFLIRNLASFFILNLLLRFYLQVARAPFGHPLAQFTVKLTNFAVLPVRRLVPSVGGYDSATMLLAWFTAVLMHFILLLLSPWPLNLLAPAAMGGLMMLAVLELMKLTLYLLFGVVLVQAVMSWMNPYNPLAPLLETLSRPFLRPLRKLIPTIGGVDLSPLVLILLLQMILNFGLAPIEQRLFNYIAFA</sequence>
<evidence type="ECO:0000256" key="1">
    <source>
        <dbReference type="SAM" id="Phobius"/>
    </source>
</evidence>
<dbReference type="EMBL" id="CP041730">
    <property type="protein sequence ID" value="QDQ25901.1"/>
    <property type="molecule type" value="Genomic_DNA"/>
</dbReference>
<dbReference type="Proteomes" id="UP000317550">
    <property type="component" value="Chromosome"/>
</dbReference>
<proteinExistence type="predicted"/>
<protein>
    <submittedName>
        <fullName evidence="2">YggT family protein</fullName>
    </submittedName>
</protein>
<dbReference type="OrthoDB" id="9806665at2"/>
<feature type="transmembrane region" description="Helical" evidence="1">
    <location>
        <begin position="114"/>
        <end position="134"/>
    </location>
</feature>
<reference evidence="3" key="1">
    <citation type="submission" date="2019-07" db="EMBL/GenBank/DDBJ databases">
        <title>Chitinimonas sp. nov., isolated from Ny-Alesund, arctica soil.</title>
        <authorList>
            <person name="Xu Q."/>
            <person name="Peng F."/>
        </authorList>
    </citation>
    <scope>NUCLEOTIDE SEQUENCE [LARGE SCALE GENOMIC DNA]</scope>
    <source>
        <strain evidence="3">R3-44</strain>
    </source>
</reference>
<keyword evidence="1" id="KW-1133">Transmembrane helix</keyword>
<keyword evidence="3" id="KW-1185">Reference proteome</keyword>
<evidence type="ECO:0000313" key="2">
    <source>
        <dbReference type="EMBL" id="QDQ25901.1"/>
    </source>
</evidence>
<dbReference type="InterPro" id="IPR003425">
    <property type="entry name" value="CCB3/YggT"/>
</dbReference>
<dbReference type="Pfam" id="PF02325">
    <property type="entry name" value="CCB3_YggT"/>
    <property type="match status" value="2"/>
</dbReference>
<gene>
    <name evidence="2" type="ORF">FNU76_05790</name>
</gene>
<feature type="transmembrane region" description="Helical" evidence="1">
    <location>
        <begin position="154"/>
        <end position="176"/>
    </location>
</feature>
<dbReference type="AlphaFoldDB" id="A0A516SCN4"/>
<dbReference type="RefSeq" id="WP_143856824.1">
    <property type="nucleotide sequence ID" value="NZ_CP041730.1"/>
</dbReference>
<accession>A0A516SCN4</accession>
<feature type="transmembrane region" description="Helical" evidence="1">
    <location>
        <begin position="63"/>
        <end position="82"/>
    </location>
</feature>
<feature type="transmembrane region" description="Helical" evidence="1">
    <location>
        <begin position="6"/>
        <end position="27"/>
    </location>
</feature>
<evidence type="ECO:0000313" key="3">
    <source>
        <dbReference type="Proteomes" id="UP000317550"/>
    </source>
</evidence>
<dbReference type="GO" id="GO:0016020">
    <property type="term" value="C:membrane"/>
    <property type="evidence" value="ECO:0007669"/>
    <property type="project" value="InterPro"/>
</dbReference>
<dbReference type="KEGG" id="cari:FNU76_05790"/>
<organism evidence="2 3">
    <name type="scientific">Chitinimonas arctica</name>
    <dbReference type="NCBI Taxonomy" id="2594795"/>
    <lineage>
        <taxon>Bacteria</taxon>
        <taxon>Pseudomonadati</taxon>
        <taxon>Pseudomonadota</taxon>
        <taxon>Betaproteobacteria</taxon>
        <taxon>Neisseriales</taxon>
        <taxon>Chitinibacteraceae</taxon>
        <taxon>Chitinimonas</taxon>
    </lineage>
</organism>
<keyword evidence="1" id="KW-0472">Membrane</keyword>